<reference evidence="2 3" key="1">
    <citation type="submission" date="2016-02" db="EMBL/GenBank/DDBJ databases">
        <title>Genome analysis of coral dinoflagellate symbionts highlights evolutionary adaptations to a symbiotic lifestyle.</title>
        <authorList>
            <person name="Aranda M."/>
            <person name="Li Y."/>
            <person name="Liew Y.J."/>
            <person name="Baumgarten S."/>
            <person name="Simakov O."/>
            <person name="Wilson M."/>
            <person name="Piel J."/>
            <person name="Ashoor H."/>
            <person name="Bougouffa S."/>
            <person name="Bajic V.B."/>
            <person name="Ryu T."/>
            <person name="Ravasi T."/>
            <person name="Bayer T."/>
            <person name="Micklem G."/>
            <person name="Kim H."/>
            <person name="Bhak J."/>
            <person name="Lajeunesse T.C."/>
            <person name="Voolstra C.R."/>
        </authorList>
    </citation>
    <scope>NUCLEOTIDE SEQUENCE [LARGE SCALE GENOMIC DNA]</scope>
    <source>
        <strain evidence="2 3">CCMP2467</strain>
    </source>
</reference>
<comment type="caution">
    <text evidence="2">The sequence shown here is derived from an EMBL/GenBank/DDBJ whole genome shotgun (WGS) entry which is preliminary data.</text>
</comment>
<proteinExistence type="predicted"/>
<accession>A0A1Q9EQH3</accession>
<evidence type="ECO:0000313" key="3">
    <source>
        <dbReference type="Proteomes" id="UP000186817"/>
    </source>
</evidence>
<feature type="compositionally biased region" description="Basic and acidic residues" evidence="1">
    <location>
        <begin position="138"/>
        <end position="147"/>
    </location>
</feature>
<dbReference type="Proteomes" id="UP000186817">
    <property type="component" value="Unassembled WGS sequence"/>
</dbReference>
<evidence type="ECO:0000256" key="1">
    <source>
        <dbReference type="SAM" id="MobiDB-lite"/>
    </source>
</evidence>
<organism evidence="2 3">
    <name type="scientific">Symbiodinium microadriaticum</name>
    <name type="common">Dinoflagellate</name>
    <name type="synonym">Zooxanthella microadriatica</name>
    <dbReference type="NCBI Taxonomy" id="2951"/>
    <lineage>
        <taxon>Eukaryota</taxon>
        <taxon>Sar</taxon>
        <taxon>Alveolata</taxon>
        <taxon>Dinophyceae</taxon>
        <taxon>Suessiales</taxon>
        <taxon>Symbiodiniaceae</taxon>
        <taxon>Symbiodinium</taxon>
    </lineage>
</organism>
<dbReference type="AlphaFoldDB" id="A0A1Q9EQH3"/>
<protein>
    <submittedName>
        <fullName evidence="2">Uncharacterized protein</fullName>
    </submittedName>
</protein>
<dbReference type="EMBL" id="LSRX01000092">
    <property type="protein sequence ID" value="OLQ09685.1"/>
    <property type="molecule type" value="Genomic_DNA"/>
</dbReference>
<sequence>MFSSAKTFLDREQLDVEGMRAQGNRKNGPEKLRGMIWKLQSDPAVSESPSGAAPLCRNCGSFVWEIAAADPKSFLLMGEQEYRNDTMYSRLFFELGRSHVLSFEGFRTQRPFRVLKPGMSAMEDPEASNTVAGGSEDWEIRGRKDSETTSTKPPLTAKWSAVQPAS</sequence>
<gene>
    <name evidence="2" type="ORF">AK812_SmicGene6648</name>
</gene>
<evidence type="ECO:0000313" key="2">
    <source>
        <dbReference type="EMBL" id="OLQ09685.1"/>
    </source>
</evidence>
<name>A0A1Q9EQH3_SYMMI</name>
<keyword evidence="3" id="KW-1185">Reference proteome</keyword>
<feature type="region of interest" description="Disordered" evidence="1">
    <location>
        <begin position="123"/>
        <end position="166"/>
    </location>
</feature>